<organism evidence="1 2">
    <name type="scientific">Tetrahymena thermophila (strain SB210)</name>
    <dbReference type="NCBI Taxonomy" id="312017"/>
    <lineage>
        <taxon>Eukaryota</taxon>
        <taxon>Sar</taxon>
        <taxon>Alveolata</taxon>
        <taxon>Ciliophora</taxon>
        <taxon>Intramacronucleata</taxon>
        <taxon>Oligohymenophorea</taxon>
        <taxon>Hymenostomatida</taxon>
        <taxon>Tetrahymenina</taxon>
        <taxon>Tetrahymenidae</taxon>
        <taxon>Tetrahymena</taxon>
    </lineage>
</organism>
<reference evidence="2" key="1">
    <citation type="journal article" date="2006" name="PLoS Biol.">
        <title>Macronuclear genome sequence of the ciliate Tetrahymena thermophila, a model eukaryote.</title>
        <authorList>
            <person name="Eisen J.A."/>
            <person name="Coyne R.S."/>
            <person name="Wu M."/>
            <person name="Wu D."/>
            <person name="Thiagarajan M."/>
            <person name="Wortman J.R."/>
            <person name="Badger J.H."/>
            <person name="Ren Q."/>
            <person name="Amedeo P."/>
            <person name="Jones K.M."/>
            <person name="Tallon L.J."/>
            <person name="Delcher A.L."/>
            <person name="Salzberg S.L."/>
            <person name="Silva J.C."/>
            <person name="Haas B.J."/>
            <person name="Majoros W.H."/>
            <person name="Farzad M."/>
            <person name="Carlton J.M."/>
            <person name="Smith R.K. Jr."/>
            <person name="Garg J."/>
            <person name="Pearlman R.E."/>
            <person name="Karrer K.M."/>
            <person name="Sun L."/>
            <person name="Manning G."/>
            <person name="Elde N.C."/>
            <person name="Turkewitz A.P."/>
            <person name="Asai D.J."/>
            <person name="Wilkes D.E."/>
            <person name="Wang Y."/>
            <person name="Cai H."/>
            <person name="Collins K."/>
            <person name="Stewart B.A."/>
            <person name="Lee S.R."/>
            <person name="Wilamowska K."/>
            <person name="Weinberg Z."/>
            <person name="Ruzzo W.L."/>
            <person name="Wloga D."/>
            <person name="Gaertig J."/>
            <person name="Frankel J."/>
            <person name="Tsao C.-C."/>
            <person name="Gorovsky M.A."/>
            <person name="Keeling P.J."/>
            <person name="Waller R.F."/>
            <person name="Patron N.J."/>
            <person name="Cherry J.M."/>
            <person name="Stover N.A."/>
            <person name="Krieger C.J."/>
            <person name="del Toro C."/>
            <person name="Ryder H.F."/>
            <person name="Williamson S.C."/>
            <person name="Barbeau R.A."/>
            <person name="Hamilton E.P."/>
            <person name="Orias E."/>
        </authorList>
    </citation>
    <scope>NUCLEOTIDE SEQUENCE [LARGE SCALE GENOMIC DNA]</scope>
    <source>
        <strain evidence="2">SB210</strain>
    </source>
</reference>
<keyword evidence="2" id="KW-1185">Reference proteome</keyword>
<name>Q22Z46_TETTS</name>
<dbReference type="KEGG" id="tet:TTHERM_00113250"/>
<protein>
    <submittedName>
        <fullName evidence="1">Uncharacterized protein</fullName>
    </submittedName>
</protein>
<gene>
    <name evidence="1" type="ORF">TTHERM_00113250</name>
</gene>
<dbReference type="EMBL" id="GG662798">
    <property type="protein sequence ID" value="EAR90475.2"/>
    <property type="molecule type" value="Genomic_DNA"/>
</dbReference>
<dbReference type="InParanoid" id="Q22Z46"/>
<evidence type="ECO:0000313" key="1">
    <source>
        <dbReference type="EMBL" id="EAR90475.2"/>
    </source>
</evidence>
<dbReference type="HOGENOM" id="CLU_046948_0_0_1"/>
<dbReference type="RefSeq" id="XP_001010720.2">
    <property type="nucleotide sequence ID" value="XM_001010720.2"/>
</dbReference>
<dbReference type="Proteomes" id="UP000009168">
    <property type="component" value="Unassembled WGS sequence"/>
</dbReference>
<dbReference type="AlphaFoldDB" id="Q22Z46"/>
<dbReference type="GeneID" id="7843582"/>
<proteinExistence type="predicted"/>
<evidence type="ECO:0000313" key="2">
    <source>
        <dbReference type="Proteomes" id="UP000009168"/>
    </source>
</evidence>
<accession>Q22Z46</accession>
<sequence length="432" mass="51499">MSIQQQSLSLDSINHDIYTRYFLRSKKKKDNKFTEDEQSKVSLQKFRLIRKKNVSKRKILRADFIQREVVLNDQIFLGTGICISKEGILKFYYSIKHFSFGFNYYQNTQIKYLKEEQLIEINLSILQKKQLTPIDEAIKYVSKINSLQNKECKKALIQLRSYNKYVQSILGSIQITKQLIKEKDEEMERFVEFCMKQISEYSKKSENQIFQFTIGRLNYELGDIQIVKTGFSQSFLNLIGIDFSNLCNLLLRQKEIDLMLNKEDIMKYSIEGLHLRILKQLEMEYQCYIQTFDGFPIKVSIKKKQILPCNEIVKNQTCLIQEYIFEISELDVDLKDLENLINYREKIMNNDKMSFDQFINKELSIILEDVEYSVHSELFMEKYYKDNLMYLNSLKNQYKNIKANIDKSKMCKFKQIYPSDETKKSEIINSIF</sequence>